<proteinExistence type="predicted"/>
<accession>A0A1Y2APJ3</accession>
<dbReference type="Gene3D" id="1.20.1250.20">
    <property type="entry name" value="MFS general substrate transporter like domains"/>
    <property type="match status" value="2"/>
</dbReference>
<evidence type="ECO:0000256" key="4">
    <source>
        <dbReference type="ARBA" id="ARBA00022989"/>
    </source>
</evidence>
<feature type="transmembrane region" description="Helical" evidence="6">
    <location>
        <begin position="414"/>
        <end position="434"/>
    </location>
</feature>
<dbReference type="PANTHER" id="PTHR43791">
    <property type="entry name" value="PERMEASE-RELATED"/>
    <property type="match status" value="1"/>
</dbReference>
<evidence type="ECO:0000313" key="8">
    <source>
        <dbReference type="Proteomes" id="UP000193986"/>
    </source>
</evidence>
<feature type="transmembrane region" description="Helical" evidence="6">
    <location>
        <begin position="287"/>
        <end position="307"/>
    </location>
</feature>
<feature type="transmembrane region" description="Helical" evidence="6">
    <location>
        <begin position="109"/>
        <end position="137"/>
    </location>
</feature>
<dbReference type="InterPro" id="IPR036259">
    <property type="entry name" value="MFS_trans_sf"/>
</dbReference>
<feature type="transmembrane region" description="Helical" evidence="6">
    <location>
        <begin position="446"/>
        <end position="467"/>
    </location>
</feature>
<feature type="transmembrane region" description="Helical" evidence="6">
    <location>
        <begin position="216"/>
        <end position="238"/>
    </location>
</feature>
<evidence type="ECO:0000256" key="1">
    <source>
        <dbReference type="ARBA" id="ARBA00004141"/>
    </source>
</evidence>
<dbReference type="PANTHER" id="PTHR43791:SF18">
    <property type="entry name" value="NICOTINIC ACID TRANSPORTER TNA1, PUTATIVE (AFU_ORTHOLOGUE AFUA_3G03820)-RELATED"/>
    <property type="match status" value="1"/>
</dbReference>
<keyword evidence="2" id="KW-0813">Transport</keyword>
<gene>
    <name evidence="7" type="ORF">BCR39DRAFT_561638</name>
</gene>
<dbReference type="Pfam" id="PF07690">
    <property type="entry name" value="MFS_1"/>
    <property type="match status" value="1"/>
</dbReference>
<keyword evidence="8" id="KW-1185">Reference proteome</keyword>
<name>A0A1Y2APJ3_9TREE</name>
<dbReference type="AlphaFoldDB" id="A0A1Y2APJ3"/>
<dbReference type="EMBL" id="MCFC01000070">
    <property type="protein sequence ID" value="ORY24220.1"/>
    <property type="molecule type" value="Genomic_DNA"/>
</dbReference>
<evidence type="ECO:0000313" key="7">
    <source>
        <dbReference type="EMBL" id="ORY24220.1"/>
    </source>
</evidence>
<protein>
    <submittedName>
        <fullName evidence="7">Major facilitator superfamily domain-containing protein</fullName>
    </submittedName>
</protein>
<keyword evidence="5 6" id="KW-0472">Membrane</keyword>
<dbReference type="GO" id="GO:0022857">
    <property type="term" value="F:transmembrane transporter activity"/>
    <property type="evidence" value="ECO:0007669"/>
    <property type="project" value="InterPro"/>
</dbReference>
<dbReference type="InParanoid" id="A0A1Y2APJ3"/>
<feature type="transmembrane region" description="Helical" evidence="6">
    <location>
        <begin position="351"/>
        <end position="372"/>
    </location>
</feature>
<keyword evidence="3 6" id="KW-0812">Transmembrane</keyword>
<evidence type="ECO:0000256" key="3">
    <source>
        <dbReference type="ARBA" id="ARBA00022692"/>
    </source>
</evidence>
<reference evidence="7 8" key="1">
    <citation type="submission" date="2016-07" db="EMBL/GenBank/DDBJ databases">
        <title>Pervasive Adenine N6-methylation of Active Genes in Fungi.</title>
        <authorList>
            <consortium name="DOE Joint Genome Institute"/>
            <person name="Mondo S.J."/>
            <person name="Dannebaum R.O."/>
            <person name="Kuo R.C."/>
            <person name="Labutti K."/>
            <person name="Haridas S."/>
            <person name="Kuo A."/>
            <person name="Salamov A."/>
            <person name="Ahrendt S.R."/>
            <person name="Lipzen A."/>
            <person name="Sullivan W."/>
            <person name="Andreopoulos W.B."/>
            <person name="Clum A."/>
            <person name="Lindquist E."/>
            <person name="Daum C."/>
            <person name="Ramamoorthy G.K."/>
            <person name="Gryganskyi A."/>
            <person name="Culley D."/>
            <person name="Magnuson J.K."/>
            <person name="James T.Y."/>
            <person name="O'Malley M.A."/>
            <person name="Stajich J.E."/>
            <person name="Spatafora J.W."/>
            <person name="Visel A."/>
            <person name="Grigoriev I.V."/>
        </authorList>
    </citation>
    <scope>NUCLEOTIDE SEQUENCE [LARGE SCALE GENOMIC DNA]</scope>
    <source>
        <strain evidence="7 8">68-887.2</strain>
    </source>
</reference>
<comment type="subcellular location">
    <subcellularLocation>
        <location evidence="1">Membrane</location>
        <topology evidence="1">Multi-pass membrane protein</topology>
    </subcellularLocation>
</comment>
<sequence>MSSEKVDVVDGPDYPDTILPVVETTQLAEVEEKKLIRKIDVRLVPVLSLLWVISSVSQQSLSNASILGIKESLNISGTQYNLIVTAFYISYSVFEIPSQIILSFVRPSLWLGGLTVAWGVITALSGLAQSFGGAFAARFCLGIAEVNFRSPESFLKHVQGAFFPAALYLVALWYPRDKVQKRVGAFYATGTLAGSFSGLLAYAVTYMNGKAGLASWRWLFILVGCVTFALAAIILLFLPDSPERAKWLSPEEKQHLIAIRATAGAGKDEVEGWKIKYFMQAVSDVKVWLSVWISVCINVSSIGFVFTLPTVLVQFGYTAANAQLMSVPIYAVATLCVALSAYYGDKTKQRFPGCFCGLMIGLIGLVALYCLPKERLPGVRYFFCMWVLGGLFGAFPSTLSWCSNNAAGRGKKNMAVTLQIAIGNLTIAAGSNSYVASDAPRYRVGFGLGIALCSSAVLVSVLLAYILRRENLRKAQIDVSSYTAEELEEMGDRSPTFKYII</sequence>
<evidence type="ECO:0000256" key="2">
    <source>
        <dbReference type="ARBA" id="ARBA00022448"/>
    </source>
</evidence>
<dbReference type="SUPFAM" id="SSF103473">
    <property type="entry name" value="MFS general substrate transporter"/>
    <property type="match status" value="1"/>
</dbReference>
<evidence type="ECO:0000256" key="5">
    <source>
        <dbReference type="ARBA" id="ARBA00023136"/>
    </source>
</evidence>
<feature type="transmembrane region" description="Helical" evidence="6">
    <location>
        <begin position="81"/>
        <end position="102"/>
    </location>
</feature>
<feature type="transmembrane region" description="Helical" evidence="6">
    <location>
        <begin position="378"/>
        <end position="402"/>
    </location>
</feature>
<feature type="transmembrane region" description="Helical" evidence="6">
    <location>
        <begin position="157"/>
        <end position="174"/>
    </location>
</feature>
<dbReference type="InterPro" id="IPR011701">
    <property type="entry name" value="MFS"/>
</dbReference>
<evidence type="ECO:0000256" key="6">
    <source>
        <dbReference type="SAM" id="Phobius"/>
    </source>
</evidence>
<dbReference type="OrthoDB" id="2985014at2759"/>
<dbReference type="Proteomes" id="UP000193986">
    <property type="component" value="Unassembled WGS sequence"/>
</dbReference>
<organism evidence="7 8">
    <name type="scientific">Naematelia encephala</name>
    <dbReference type="NCBI Taxonomy" id="71784"/>
    <lineage>
        <taxon>Eukaryota</taxon>
        <taxon>Fungi</taxon>
        <taxon>Dikarya</taxon>
        <taxon>Basidiomycota</taxon>
        <taxon>Agaricomycotina</taxon>
        <taxon>Tremellomycetes</taxon>
        <taxon>Tremellales</taxon>
        <taxon>Naemateliaceae</taxon>
        <taxon>Naematelia</taxon>
    </lineage>
</organism>
<feature type="transmembrane region" description="Helical" evidence="6">
    <location>
        <begin position="327"/>
        <end position="344"/>
    </location>
</feature>
<keyword evidence="4 6" id="KW-1133">Transmembrane helix</keyword>
<dbReference type="GO" id="GO:0016020">
    <property type="term" value="C:membrane"/>
    <property type="evidence" value="ECO:0007669"/>
    <property type="project" value="UniProtKB-SubCell"/>
</dbReference>
<feature type="transmembrane region" description="Helical" evidence="6">
    <location>
        <begin position="186"/>
        <end position="204"/>
    </location>
</feature>
<comment type="caution">
    <text evidence="7">The sequence shown here is derived from an EMBL/GenBank/DDBJ whole genome shotgun (WGS) entry which is preliminary data.</text>
</comment>